<sequence>MEDFLDANVTPYSLRFSGRDLWRLKSTAMNGAFELALGLNEELDALKLFVDHINFRLPENGDIQASEEMVRLVSGGQFGAEMVSYFAFYVAPTELETEQLRIEAAENTIIVEPGSYYLKIGRLCGPPPKKLHHCIARRLSVKRKTENAPLITGRKVTFGEEVTKTSLWSDIRGLFSVALDNGASVDETDIHSISVEHSGQSKFMGNTDDAGEFVVFDDALLLASNPHYRMTWPIANGFFRDGANYSSVLQDLEDIWCVALEKQLGINRSDFSSYRVILVIGDVFRRHEVRYLADVLLQRLGFSHLFVHQSAVCATYGLGVTTACVVDIGELKTSVCCVDNGISPPDTRVVLSVGRNNVLRTFHGVSLPNGITKGNEDYVDFDYTLASDVNALRTWLTDAERSAHSLIFQLSQLEKQDAQLMEPTTDQRFELTLGNAELHFTVPLRVGAVIYANLLPFRQISLTADPIRLDRPSIYHECQMSPLDASQPDDPFDDLYINMTTRERRKRGGGQGAISADTVATDATGDVRMDRSEPDVAEVQPTPMNDTQISPQARSTAFESLPNAIWWSIYQCAFTVSAQSTSETGTLAYPMAPVSQASAEELRRRLLRCVVLIGGGSCGPSGRWLAKWLTSELSSLLASTFSINAPMEDGNRPPVEVVTFDDQSDLAWCGARLLLTADSSSDMWITQSEWKKYGSRTLREKAPFLW</sequence>
<keyword evidence="4" id="KW-1185">Reference proteome</keyword>
<dbReference type="InterPro" id="IPR043129">
    <property type="entry name" value="ATPase_NBD"/>
</dbReference>
<dbReference type="EMBL" id="DF143521">
    <property type="protein sequence ID" value="GAA53537.1"/>
    <property type="molecule type" value="Genomic_DNA"/>
</dbReference>
<reference evidence="3" key="1">
    <citation type="journal article" date="2011" name="Genome Biol.">
        <title>The draft genome of the carcinogenic human liver fluke Clonorchis sinensis.</title>
        <authorList>
            <person name="Wang X."/>
            <person name="Chen W."/>
            <person name="Huang Y."/>
            <person name="Sun J."/>
            <person name="Men J."/>
            <person name="Liu H."/>
            <person name="Luo F."/>
            <person name="Guo L."/>
            <person name="Lv X."/>
            <person name="Deng C."/>
            <person name="Zhou C."/>
            <person name="Fan Y."/>
            <person name="Li X."/>
            <person name="Huang L."/>
            <person name="Hu Y."/>
            <person name="Liang C."/>
            <person name="Hu X."/>
            <person name="Xu J."/>
            <person name="Yu X."/>
        </authorList>
    </citation>
    <scope>NUCLEOTIDE SEQUENCE [LARGE SCALE GENOMIC DNA]</scope>
    <source>
        <strain evidence="3">Henan</strain>
    </source>
</reference>
<comment type="similarity">
    <text evidence="2">Belongs to the actin family.</text>
</comment>
<comment type="function">
    <text evidence="1">Actins are highly conserved proteins that are involved in various types of cell motility and are ubiquitously expressed in all eukaryotic cells.</text>
</comment>
<dbReference type="InterPro" id="IPR004000">
    <property type="entry name" value="Actin"/>
</dbReference>
<name>G7YKQ6_CLOSI</name>
<protein>
    <submittedName>
        <fullName evidence="3">Actin-related protein 8</fullName>
    </submittedName>
</protein>
<dbReference type="Proteomes" id="UP000008909">
    <property type="component" value="Unassembled WGS sequence"/>
</dbReference>
<evidence type="ECO:0000256" key="2">
    <source>
        <dbReference type="RuleBase" id="RU000487"/>
    </source>
</evidence>
<proteinExistence type="inferred from homology"/>
<reference key="2">
    <citation type="submission" date="2011-10" db="EMBL/GenBank/DDBJ databases">
        <title>The genome and transcriptome sequence of Clonorchis sinensis provide insights into the carcinogenic liver fluke.</title>
        <authorList>
            <person name="Wang X."/>
            <person name="Huang Y."/>
            <person name="Chen W."/>
            <person name="Liu H."/>
            <person name="Guo L."/>
            <person name="Chen Y."/>
            <person name="Luo F."/>
            <person name="Zhou W."/>
            <person name="Sun J."/>
            <person name="Mao Q."/>
            <person name="Liang P."/>
            <person name="Zhou C."/>
            <person name="Tian Y."/>
            <person name="Men J."/>
            <person name="Lv X."/>
            <person name="Huang L."/>
            <person name="Zhou J."/>
            <person name="Hu Y."/>
            <person name="Li R."/>
            <person name="Zhang F."/>
            <person name="Lei H."/>
            <person name="Li X."/>
            <person name="Hu X."/>
            <person name="Liang C."/>
            <person name="Xu J."/>
            <person name="Wu Z."/>
            <person name="Yu X."/>
        </authorList>
    </citation>
    <scope>NUCLEOTIDE SEQUENCE</scope>
    <source>
        <strain>Henan</strain>
    </source>
</reference>
<evidence type="ECO:0000256" key="1">
    <source>
        <dbReference type="ARBA" id="ARBA00003520"/>
    </source>
</evidence>
<organism evidence="3 4">
    <name type="scientific">Clonorchis sinensis</name>
    <name type="common">Chinese liver fluke</name>
    <dbReference type="NCBI Taxonomy" id="79923"/>
    <lineage>
        <taxon>Eukaryota</taxon>
        <taxon>Metazoa</taxon>
        <taxon>Spiralia</taxon>
        <taxon>Lophotrochozoa</taxon>
        <taxon>Platyhelminthes</taxon>
        <taxon>Trematoda</taxon>
        <taxon>Digenea</taxon>
        <taxon>Opisthorchiida</taxon>
        <taxon>Opisthorchiata</taxon>
        <taxon>Opisthorchiidae</taxon>
        <taxon>Clonorchis</taxon>
    </lineage>
</organism>
<dbReference type="Gene3D" id="3.30.420.40">
    <property type="match status" value="2"/>
</dbReference>
<evidence type="ECO:0000313" key="4">
    <source>
        <dbReference type="Proteomes" id="UP000008909"/>
    </source>
</evidence>
<dbReference type="PANTHER" id="PTHR11937">
    <property type="entry name" value="ACTIN"/>
    <property type="match status" value="1"/>
</dbReference>
<gene>
    <name evidence="3" type="ORF">CLF_110436</name>
</gene>
<evidence type="ECO:0000313" key="3">
    <source>
        <dbReference type="EMBL" id="GAA53537.1"/>
    </source>
</evidence>
<dbReference type="AlphaFoldDB" id="G7YKQ6"/>
<accession>G7YKQ6</accession>
<dbReference type="SMART" id="SM00268">
    <property type="entry name" value="ACTIN"/>
    <property type="match status" value="1"/>
</dbReference>
<dbReference type="Pfam" id="PF00022">
    <property type="entry name" value="Actin"/>
    <property type="match status" value="1"/>
</dbReference>
<dbReference type="SUPFAM" id="SSF53067">
    <property type="entry name" value="Actin-like ATPase domain"/>
    <property type="match status" value="2"/>
</dbReference>